<dbReference type="AlphaFoldDB" id="A0A6I3STN1"/>
<organism evidence="2 3">
    <name type="scientific">Pseudoduganella buxea</name>
    <dbReference type="NCBI Taxonomy" id="1949069"/>
    <lineage>
        <taxon>Bacteria</taxon>
        <taxon>Pseudomonadati</taxon>
        <taxon>Pseudomonadota</taxon>
        <taxon>Betaproteobacteria</taxon>
        <taxon>Burkholderiales</taxon>
        <taxon>Oxalobacteraceae</taxon>
        <taxon>Telluria group</taxon>
        <taxon>Pseudoduganella</taxon>
    </lineage>
</organism>
<comment type="caution">
    <text evidence="2">The sequence shown here is derived from an EMBL/GenBank/DDBJ whole genome shotgun (WGS) entry which is preliminary data.</text>
</comment>
<gene>
    <name evidence="2" type="ORF">GM672_04420</name>
</gene>
<evidence type="ECO:0000256" key="1">
    <source>
        <dbReference type="PROSITE-ProRule" id="PRU00339"/>
    </source>
</evidence>
<dbReference type="PROSITE" id="PS50005">
    <property type="entry name" value="TPR"/>
    <property type="match status" value="1"/>
</dbReference>
<dbReference type="Gene3D" id="1.25.40.10">
    <property type="entry name" value="Tetratricopeptide repeat domain"/>
    <property type="match status" value="1"/>
</dbReference>
<dbReference type="Proteomes" id="UP000430634">
    <property type="component" value="Unassembled WGS sequence"/>
</dbReference>
<dbReference type="SUPFAM" id="SSF48452">
    <property type="entry name" value="TPR-like"/>
    <property type="match status" value="1"/>
</dbReference>
<keyword evidence="1" id="KW-0802">TPR repeat</keyword>
<dbReference type="Pfam" id="PF13432">
    <property type="entry name" value="TPR_16"/>
    <property type="match status" value="2"/>
</dbReference>
<evidence type="ECO:0000313" key="3">
    <source>
        <dbReference type="Proteomes" id="UP000430634"/>
    </source>
</evidence>
<protein>
    <submittedName>
        <fullName evidence="2">Tetratricopeptide repeat protein</fullName>
    </submittedName>
</protein>
<dbReference type="InterPro" id="IPR011990">
    <property type="entry name" value="TPR-like_helical_dom_sf"/>
</dbReference>
<reference evidence="2 3" key="1">
    <citation type="submission" date="2019-11" db="EMBL/GenBank/DDBJ databases">
        <title>Type strains purchased from KCTC, JCM and DSMZ.</title>
        <authorList>
            <person name="Lu H."/>
        </authorList>
    </citation>
    <scope>NUCLEOTIDE SEQUENCE [LARGE SCALE GENOMIC DNA]</scope>
    <source>
        <strain evidence="2 3">KCTC 52429</strain>
    </source>
</reference>
<dbReference type="PANTHER" id="PTHR44998">
    <property type="match status" value="1"/>
</dbReference>
<sequence length="420" mass="47309">MKFPSLPRHCNPWWVRSLAQPLAPSLARSFASSLARLHVLCAVLLLSACASSPIVSAPPAGVFGDRLFQPSTVQLSEEQIFALTPAMRAYTAAVLHERRGKEIRRALFDALYRRDQLQLEYDSAMTRTAAQAFEARQGNCLSLVIMTAALAHELNIPVVFQSVPVEDSWSRSGDIYFNSGHVNLKLGRILREGPGSYDPEHYTVIDFQPPPEGRAKEGIAIGRRTVVAMFMNNRAAEALARGQLDDAYWWARNAVLADPNLLYAYNTLAVVYRRHGDLTHAETTLRYALQREPRNAMALSNLAQVVENLGRHDEAAQLKAQLALLQPDPPFRYFQLGQQAMAAGDWRRARAMFERELRRDGTYHEFHFWLAAAHYQLGDLRAAERHMRLAKDASTTRRDHELYAAKLDRLRAAGTPTRSH</sequence>
<dbReference type="InterPro" id="IPR019734">
    <property type="entry name" value="TPR_rpt"/>
</dbReference>
<dbReference type="SMART" id="SM00028">
    <property type="entry name" value="TPR"/>
    <property type="match status" value="4"/>
</dbReference>
<evidence type="ECO:0000313" key="2">
    <source>
        <dbReference type="EMBL" id="MTV51975.1"/>
    </source>
</evidence>
<dbReference type="OrthoDB" id="5801251at2"/>
<dbReference type="EMBL" id="WNKZ01000007">
    <property type="protein sequence ID" value="MTV51975.1"/>
    <property type="molecule type" value="Genomic_DNA"/>
</dbReference>
<accession>A0A6I3STN1</accession>
<dbReference type="PANTHER" id="PTHR44998:SF1">
    <property type="entry name" value="UDP-N-ACETYLGLUCOSAMINE--PEPTIDE N-ACETYLGLUCOSAMINYLTRANSFERASE 110 KDA SUBUNIT"/>
    <property type="match status" value="1"/>
</dbReference>
<feature type="repeat" description="TPR" evidence="1">
    <location>
        <begin position="262"/>
        <end position="295"/>
    </location>
</feature>
<name>A0A6I3STN1_9BURK</name>
<proteinExistence type="predicted"/>